<accession>A0ABU3VD96</accession>
<organism evidence="2 3">
    <name type="scientific">Sedimentitalea todarodis</name>
    <dbReference type="NCBI Taxonomy" id="1631240"/>
    <lineage>
        <taxon>Bacteria</taxon>
        <taxon>Pseudomonadati</taxon>
        <taxon>Pseudomonadota</taxon>
        <taxon>Alphaproteobacteria</taxon>
        <taxon>Rhodobacterales</taxon>
        <taxon>Paracoccaceae</taxon>
        <taxon>Sedimentitalea</taxon>
    </lineage>
</organism>
<feature type="domain" description="DSBA-like thioredoxin" evidence="1">
    <location>
        <begin position="96"/>
        <end position="238"/>
    </location>
</feature>
<protein>
    <submittedName>
        <fullName evidence="2">DsbA family protein</fullName>
    </submittedName>
</protein>
<dbReference type="Pfam" id="PF01323">
    <property type="entry name" value="DSBA"/>
    <property type="match status" value="1"/>
</dbReference>
<dbReference type="Gene3D" id="3.40.30.10">
    <property type="entry name" value="Glutaredoxin"/>
    <property type="match status" value="1"/>
</dbReference>
<sequence>MPLRRRDVLIAACAIGATIAVPRVIDLFRPEFTFEPIPGLPGFRSIAGGSMSSAQAVFAGIDPMTEQDARLRQEVAKDPCLAAFGPQPWAGGTVPIAVFTDYNCPYCPTLSGIIMVLIETGAPISVTWHEMPVLGPRSMAAARAAIAARAQGQYLPVHEHLMRSVLPPGPASLRALADRFDIEPAQFQRDGSSRETTQAIDRSSAVAAAFGIIGTPALLVGRTLVVGKIARNRLEKLIAVEQTDADPPCGTSSLD</sequence>
<dbReference type="InterPro" id="IPR036249">
    <property type="entry name" value="Thioredoxin-like_sf"/>
</dbReference>
<evidence type="ECO:0000259" key="1">
    <source>
        <dbReference type="Pfam" id="PF01323"/>
    </source>
</evidence>
<name>A0ABU3VD96_9RHOB</name>
<evidence type="ECO:0000313" key="2">
    <source>
        <dbReference type="EMBL" id="MDU9004136.1"/>
    </source>
</evidence>
<gene>
    <name evidence="2" type="ORF">QO231_09755</name>
</gene>
<dbReference type="SUPFAM" id="SSF52833">
    <property type="entry name" value="Thioredoxin-like"/>
    <property type="match status" value="1"/>
</dbReference>
<dbReference type="InterPro" id="IPR001853">
    <property type="entry name" value="DSBA-like_thioredoxin_dom"/>
</dbReference>
<evidence type="ECO:0000313" key="3">
    <source>
        <dbReference type="Proteomes" id="UP001255416"/>
    </source>
</evidence>
<dbReference type="Proteomes" id="UP001255416">
    <property type="component" value="Unassembled WGS sequence"/>
</dbReference>
<proteinExistence type="predicted"/>
<dbReference type="RefSeq" id="WP_316775586.1">
    <property type="nucleotide sequence ID" value="NZ_JASMWN010000006.1"/>
</dbReference>
<dbReference type="EMBL" id="JASMWN010000006">
    <property type="protein sequence ID" value="MDU9004136.1"/>
    <property type="molecule type" value="Genomic_DNA"/>
</dbReference>
<keyword evidence="3" id="KW-1185">Reference proteome</keyword>
<comment type="caution">
    <text evidence="2">The sequence shown here is derived from an EMBL/GenBank/DDBJ whole genome shotgun (WGS) entry which is preliminary data.</text>
</comment>
<reference evidence="3" key="1">
    <citation type="submission" date="2023-05" db="EMBL/GenBank/DDBJ databases">
        <title>Sedimentitalea sp. nov. JM2-8.</title>
        <authorList>
            <person name="Huang J."/>
        </authorList>
    </citation>
    <scope>NUCLEOTIDE SEQUENCE [LARGE SCALE GENOMIC DNA]</scope>
    <source>
        <strain evidence="3">KHS03</strain>
    </source>
</reference>